<reference evidence="1 2" key="1">
    <citation type="journal article" date="2012" name="J. Bacteriol.">
        <title>Genome Sequence of Corynebacterium casei UCMA 3821, Isolated from a Smear-Ripened Cheese.</title>
        <authorList>
            <person name="Monnet C."/>
            <person name="Loux V."/>
            <person name="Bento P."/>
            <person name="Gibrat J.F."/>
            <person name="Straub C."/>
            <person name="Bonnarme P."/>
            <person name="Landaud S."/>
            <person name="Irlinger F."/>
        </authorList>
    </citation>
    <scope>NUCLEOTIDE SEQUENCE [LARGE SCALE GENOMIC DNA]</scope>
    <source>
        <strain evidence="1 2">UCMA 3821</strain>
    </source>
</reference>
<evidence type="ECO:0000313" key="1">
    <source>
        <dbReference type="EMBL" id="CCE54100.1"/>
    </source>
</evidence>
<organism evidence="1 2">
    <name type="scientific">Corynebacterium casei UCMA 3821</name>
    <dbReference type="NCBI Taxonomy" id="1110505"/>
    <lineage>
        <taxon>Bacteria</taxon>
        <taxon>Bacillati</taxon>
        <taxon>Actinomycetota</taxon>
        <taxon>Actinomycetes</taxon>
        <taxon>Mycobacteriales</taxon>
        <taxon>Corynebacteriaceae</taxon>
        <taxon>Corynebacterium</taxon>
    </lineage>
</organism>
<dbReference type="AlphaFoldDB" id="G7HV85"/>
<evidence type="ECO:0000313" key="2">
    <source>
        <dbReference type="Proteomes" id="UP000004840"/>
    </source>
</evidence>
<gene>
    <name evidence="1" type="ORF">CCAS_02450</name>
</gene>
<name>G7HV85_9CORY</name>
<comment type="caution">
    <text evidence="1">The sequence shown here is derived from an EMBL/GenBank/DDBJ whole genome shotgun (WGS) entry which is preliminary data.</text>
</comment>
<protein>
    <submittedName>
        <fullName evidence="1">Uncharacterized protein</fullName>
    </submittedName>
</protein>
<proteinExistence type="predicted"/>
<dbReference type="EMBL" id="CAFW01000015">
    <property type="protein sequence ID" value="CCE54100.1"/>
    <property type="molecule type" value="Genomic_DNA"/>
</dbReference>
<sequence length="34" mass="3947">MRVDVVDQASVCRYFAVWPWAHQVFCDGQDSLFA</sequence>
<accession>G7HV85</accession>
<dbReference type="Proteomes" id="UP000004840">
    <property type="component" value="Unassembled WGS sequence"/>
</dbReference>